<evidence type="ECO:0000256" key="4">
    <source>
        <dbReference type="ARBA" id="ARBA00022842"/>
    </source>
</evidence>
<keyword evidence="1" id="KW-0540">Nuclease</keyword>
<keyword evidence="2" id="KW-0479">Metal-binding</keyword>
<name>A0ABU6IFD5_9ACTN</name>
<protein>
    <submittedName>
        <fullName evidence="6">PIN domain-containing protein</fullName>
    </submittedName>
</protein>
<evidence type="ECO:0000256" key="1">
    <source>
        <dbReference type="ARBA" id="ARBA00022722"/>
    </source>
</evidence>
<comment type="caution">
    <text evidence="6">The sequence shown here is derived from an EMBL/GenBank/DDBJ whole genome shotgun (WGS) entry which is preliminary data.</text>
</comment>
<dbReference type="SUPFAM" id="SSF88723">
    <property type="entry name" value="PIN domain-like"/>
    <property type="match status" value="1"/>
</dbReference>
<dbReference type="RefSeq" id="WP_338208642.1">
    <property type="nucleotide sequence ID" value="NZ_JAYMFF010000002.1"/>
</dbReference>
<evidence type="ECO:0000313" key="7">
    <source>
        <dbReference type="Proteomes" id="UP001349994"/>
    </source>
</evidence>
<dbReference type="PANTHER" id="PTHR34610:SF3">
    <property type="entry name" value="SSL7007 PROTEIN"/>
    <property type="match status" value="1"/>
</dbReference>
<evidence type="ECO:0000313" key="6">
    <source>
        <dbReference type="EMBL" id="MEC4175078.1"/>
    </source>
</evidence>
<evidence type="ECO:0000259" key="5">
    <source>
        <dbReference type="Pfam" id="PF13470"/>
    </source>
</evidence>
<proteinExistence type="predicted"/>
<keyword evidence="7" id="KW-1185">Reference proteome</keyword>
<sequence>MIGIVLDTNVLVATLMTPEGEHARALMKILEHPEAFEIIVSSQIVDEYRDVLGRSLIALRGLSEEATALLALVLEVAVEVVPKFIPALVYPDVKDKPFLEAAVYVEGLLISNNTKDFPFAGVRIFKAGEFLRFAEAKGL</sequence>
<dbReference type="EMBL" id="JAYMFF010000002">
    <property type="protein sequence ID" value="MEC4175078.1"/>
    <property type="molecule type" value="Genomic_DNA"/>
</dbReference>
<evidence type="ECO:0000256" key="2">
    <source>
        <dbReference type="ARBA" id="ARBA00022723"/>
    </source>
</evidence>
<dbReference type="InterPro" id="IPR029060">
    <property type="entry name" value="PIN-like_dom_sf"/>
</dbReference>
<accession>A0ABU6IFD5</accession>
<organism evidence="6 7">
    <name type="scientific">Adlercreutzia wanghongyangiae</name>
    <dbReference type="NCBI Taxonomy" id="3111451"/>
    <lineage>
        <taxon>Bacteria</taxon>
        <taxon>Bacillati</taxon>
        <taxon>Actinomycetota</taxon>
        <taxon>Coriobacteriia</taxon>
        <taxon>Eggerthellales</taxon>
        <taxon>Eggerthellaceae</taxon>
        <taxon>Adlercreutzia</taxon>
    </lineage>
</organism>
<gene>
    <name evidence="6" type="ORF">VIN30_01260</name>
</gene>
<dbReference type="InterPro" id="IPR002716">
    <property type="entry name" value="PIN_dom"/>
</dbReference>
<evidence type="ECO:0000256" key="3">
    <source>
        <dbReference type="ARBA" id="ARBA00022801"/>
    </source>
</evidence>
<dbReference type="InterPro" id="IPR002850">
    <property type="entry name" value="PIN_toxin-like"/>
</dbReference>
<keyword evidence="4" id="KW-0460">Magnesium</keyword>
<feature type="domain" description="PIN" evidence="5">
    <location>
        <begin position="4"/>
        <end position="105"/>
    </location>
</feature>
<dbReference type="PANTHER" id="PTHR34610">
    <property type="entry name" value="SSL7007 PROTEIN"/>
    <property type="match status" value="1"/>
</dbReference>
<dbReference type="Proteomes" id="UP001349994">
    <property type="component" value="Unassembled WGS sequence"/>
</dbReference>
<reference evidence="6 7" key="1">
    <citation type="submission" date="2024-01" db="EMBL/GenBank/DDBJ databases">
        <title>novel species in genus Adlercreutzia.</title>
        <authorList>
            <person name="Liu X."/>
        </authorList>
    </citation>
    <scope>NUCLEOTIDE SEQUENCE [LARGE SCALE GENOMIC DNA]</scope>
    <source>
        <strain evidence="6 7">R7</strain>
    </source>
</reference>
<dbReference type="Pfam" id="PF13470">
    <property type="entry name" value="PIN_3"/>
    <property type="match status" value="1"/>
</dbReference>
<keyword evidence="3" id="KW-0378">Hydrolase</keyword>